<dbReference type="SUPFAM" id="SSF55729">
    <property type="entry name" value="Acyl-CoA N-acyltransferases (Nat)"/>
    <property type="match status" value="1"/>
</dbReference>
<proteinExistence type="predicted"/>
<dbReference type="InterPro" id="IPR016732">
    <property type="entry name" value="UCP018688"/>
</dbReference>
<organism evidence="1">
    <name type="scientific">uncultured Desulfobacterium sp</name>
    <dbReference type="NCBI Taxonomy" id="201089"/>
    <lineage>
        <taxon>Bacteria</taxon>
        <taxon>Pseudomonadati</taxon>
        <taxon>Thermodesulfobacteriota</taxon>
        <taxon>Desulfobacteria</taxon>
        <taxon>Desulfobacterales</taxon>
        <taxon>Desulfobacteriaceae</taxon>
        <taxon>Desulfobacterium</taxon>
        <taxon>environmental samples</taxon>
    </lineage>
</organism>
<dbReference type="EMBL" id="OJIN01000223">
    <property type="protein sequence ID" value="SPD75992.1"/>
    <property type="molecule type" value="Genomic_DNA"/>
</dbReference>
<dbReference type="PANTHER" id="PTHR41373">
    <property type="entry name" value="DUF2156 DOMAIN-CONTAINING PROTEIN"/>
    <property type="match status" value="1"/>
</dbReference>
<dbReference type="PANTHER" id="PTHR41373:SF1">
    <property type="entry name" value="PHOSPHATIDYLGLYCEROL LYSYLTRANSFERASE C-TERMINAL DOMAIN-CONTAINING PROTEIN"/>
    <property type="match status" value="1"/>
</dbReference>
<dbReference type="AlphaFoldDB" id="A0A445N2P7"/>
<gene>
    <name evidence="1" type="ORF">PITCH_A780122</name>
</gene>
<reference evidence="1" key="1">
    <citation type="submission" date="2018-01" db="EMBL/GenBank/DDBJ databases">
        <authorList>
            <person name="Regsiter A."/>
            <person name="William W."/>
        </authorList>
    </citation>
    <scope>NUCLEOTIDE SEQUENCE</scope>
    <source>
        <strain evidence="1">TRIP AH-1</strain>
    </source>
</reference>
<name>A0A445N2P7_9BACT</name>
<evidence type="ECO:0000313" key="1">
    <source>
        <dbReference type="EMBL" id="SPD75992.1"/>
    </source>
</evidence>
<protein>
    <recommendedName>
        <fullName evidence="2">Phosphatidylglycerol lysyltransferase C-terminal domain-containing protein</fullName>
    </recommendedName>
</protein>
<evidence type="ECO:0008006" key="2">
    <source>
        <dbReference type="Google" id="ProtNLM"/>
    </source>
</evidence>
<dbReference type="InterPro" id="IPR016181">
    <property type="entry name" value="Acyl_CoA_acyltransferase"/>
</dbReference>
<accession>A0A445N2P7</accession>
<dbReference type="Gene3D" id="3.40.630.30">
    <property type="match status" value="1"/>
</dbReference>
<sequence>MRHNMFLNYVVSDKSCKEITFVNREQDLDEEGLREAKLSYHPVGFLKKYRVMIQGFEK</sequence>